<dbReference type="EMBL" id="CP136895">
    <property type="protein sequence ID" value="WOL11495.1"/>
    <property type="molecule type" value="Genomic_DNA"/>
</dbReference>
<evidence type="ECO:0000313" key="2">
    <source>
        <dbReference type="Proteomes" id="UP001327560"/>
    </source>
</evidence>
<protein>
    <submittedName>
        <fullName evidence="1">Uncharacterized protein</fullName>
    </submittedName>
</protein>
<reference evidence="1 2" key="1">
    <citation type="submission" date="2023-10" db="EMBL/GenBank/DDBJ databases">
        <title>Chromosome-scale genome assembly provides insights into flower coloration mechanisms of Canna indica.</title>
        <authorList>
            <person name="Li C."/>
        </authorList>
    </citation>
    <scope>NUCLEOTIDE SEQUENCE [LARGE SCALE GENOMIC DNA]</scope>
    <source>
        <tissue evidence="1">Flower</tissue>
    </source>
</reference>
<organism evidence="1 2">
    <name type="scientific">Canna indica</name>
    <name type="common">Indian-shot</name>
    <dbReference type="NCBI Taxonomy" id="4628"/>
    <lineage>
        <taxon>Eukaryota</taxon>
        <taxon>Viridiplantae</taxon>
        <taxon>Streptophyta</taxon>
        <taxon>Embryophyta</taxon>
        <taxon>Tracheophyta</taxon>
        <taxon>Spermatophyta</taxon>
        <taxon>Magnoliopsida</taxon>
        <taxon>Liliopsida</taxon>
        <taxon>Zingiberales</taxon>
        <taxon>Cannaceae</taxon>
        <taxon>Canna</taxon>
    </lineage>
</organism>
<proteinExistence type="predicted"/>
<name>A0AAQ3KNR0_9LILI</name>
<dbReference type="AlphaFoldDB" id="A0AAQ3KNR0"/>
<accession>A0AAQ3KNR0</accession>
<keyword evidence="2" id="KW-1185">Reference proteome</keyword>
<dbReference type="Proteomes" id="UP001327560">
    <property type="component" value="Chromosome 6"/>
</dbReference>
<evidence type="ECO:0000313" key="1">
    <source>
        <dbReference type="EMBL" id="WOL11495.1"/>
    </source>
</evidence>
<sequence length="124" mass="13867">MKFELMSPLTLDIELERSIDAAAEAALNMGTLQLHLPALPRGDSCLRWTTKGGRRRKRSSQLTHKQNAMSTFHVRLGKFKKLSNGDTVGDINDDDAIRELGETNSSNLDAKRCFFMGSYQYVGC</sequence>
<gene>
    <name evidence="1" type="ORF">Cni_G20258</name>
</gene>